<keyword evidence="4 11" id="KW-0808">Transferase</keyword>
<comment type="similarity">
    <text evidence="2 11">Belongs to the diacylglycerol acyltransferase family.</text>
</comment>
<dbReference type="PANTHER" id="PTHR12317">
    <property type="entry name" value="DIACYLGLYCEROL O-ACYLTRANSFERASE"/>
    <property type="match status" value="1"/>
</dbReference>
<evidence type="ECO:0000256" key="8">
    <source>
        <dbReference type="ARBA" id="ARBA00023098"/>
    </source>
</evidence>
<evidence type="ECO:0000256" key="6">
    <source>
        <dbReference type="ARBA" id="ARBA00022824"/>
    </source>
</evidence>
<keyword evidence="3" id="KW-0444">Lipid biosynthesis</keyword>
<keyword evidence="8" id="KW-0443">Lipid metabolism</keyword>
<dbReference type="Proteomes" id="UP001165060">
    <property type="component" value="Unassembled WGS sequence"/>
</dbReference>
<evidence type="ECO:0000256" key="7">
    <source>
        <dbReference type="ARBA" id="ARBA00022989"/>
    </source>
</evidence>
<keyword evidence="13" id="KW-1185">Reference proteome</keyword>
<protein>
    <recommendedName>
        <fullName evidence="11">Acyltransferase</fullName>
        <ecNumber evidence="11">2.3.1.-</ecNumber>
    </recommendedName>
</protein>
<evidence type="ECO:0000313" key="12">
    <source>
        <dbReference type="EMBL" id="GMI42260.1"/>
    </source>
</evidence>
<sequence length="325" mass="36019">MTSSSMVARLTEKAATILLMPGVWTMCAAIPLCAYKSLKGTPYLGYLAAAYGTWYVWDLRSPFTKGGWAVQWVRRLTWYRLVADYHNFQVKIEDKKGVADAAKKAPVIFACHPHGVMCAGPFHTFGFDHCRGAQKEFPDVSWRVMTIKATFFAPIWREWTETLGFIDASRSSAKAALKRGHSLVLVPGGAAEALLGGDLQPALILNKRKGFCKLAIQNDVSAIVPCFTFGENELFDVLDLGALTKGINKFTKAVAGMTVPFMTSMVPKRKDPTTVMGKPVLLSKLKEATVEGQIEELHAMYVKGLQEVYDKHRKEFGYGELRIAE</sequence>
<evidence type="ECO:0000256" key="4">
    <source>
        <dbReference type="ARBA" id="ARBA00022679"/>
    </source>
</evidence>
<dbReference type="EC" id="2.3.1.-" evidence="11"/>
<evidence type="ECO:0000313" key="13">
    <source>
        <dbReference type="Proteomes" id="UP001165060"/>
    </source>
</evidence>
<keyword evidence="9" id="KW-0472">Membrane</keyword>
<accession>A0ABQ6N7P4</accession>
<comment type="subcellular location">
    <subcellularLocation>
        <location evidence="1 11">Endoplasmic reticulum membrane</location>
        <topology evidence="1 11">Multi-pass membrane protein</topology>
    </subcellularLocation>
</comment>
<evidence type="ECO:0000256" key="3">
    <source>
        <dbReference type="ARBA" id="ARBA00022516"/>
    </source>
</evidence>
<keyword evidence="7" id="KW-1133">Transmembrane helix</keyword>
<evidence type="ECO:0000256" key="10">
    <source>
        <dbReference type="ARBA" id="ARBA00023315"/>
    </source>
</evidence>
<evidence type="ECO:0000256" key="1">
    <source>
        <dbReference type="ARBA" id="ARBA00004477"/>
    </source>
</evidence>
<keyword evidence="6 11" id="KW-0256">Endoplasmic reticulum</keyword>
<proteinExistence type="inferred from homology"/>
<dbReference type="EMBL" id="BRYB01002272">
    <property type="protein sequence ID" value="GMI42260.1"/>
    <property type="molecule type" value="Genomic_DNA"/>
</dbReference>
<name>A0ABQ6N7P4_9STRA</name>
<evidence type="ECO:0000256" key="5">
    <source>
        <dbReference type="ARBA" id="ARBA00022692"/>
    </source>
</evidence>
<keyword evidence="5" id="KW-0812">Transmembrane</keyword>
<organism evidence="12 13">
    <name type="scientific">Tetraparma gracilis</name>
    <dbReference type="NCBI Taxonomy" id="2962635"/>
    <lineage>
        <taxon>Eukaryota</taxon>
        <taxon>Sar</taxon>
        <taxon>Stramenopiles</taxon>
        <taxon>Ochrophyta</taxon>
        <taxon>Bolidophyceae</taxon>
        <taxon>Parmales</taxon>
        <taxon>Triparmaceae</taxon>
        <taxon>Tetraparma</taxon>
    </lineage>
</organism>
<comment type="caution">
    <text evidence="12">The sequence shown here is derived from an EMBL/GenBank/DDBJ whole genome shotgun (WGS) entry which is preliminary data.</text>
</comment>
<evidence type="ECO:0000256" key="9">
    <source>
        <dbReference type="ARBA" id="ARBA00023136"/>
    </source>
</evidence>
<reference evidence="12 13" key="1">
    <citation type="journal article" date="2023" name="Commun. Biol.">
        <title>Genome analysis of Parmales, the sister group of diatoms, reveals the evolutionary specialization of diatoms from phago-mixotrophs to photoautotrophs.</title>
        <authorList>
            <person name="Ban H."/>
            <person name="Sato S."/>
            <person name="Yoshikawa S."/>
            <person name="Yamada K."/>
            <person name="Nakamura Y."/>
            <person name="Ichinomiya M."/>
            <person name="Sato N."/>
            <person name="Blanc-Mathieu R."/>
            <person name="Endo H."/>
            <person name="Kuwata A."/>
            <person name="Ogata H."/>
        </authorList>
    </citation>
    <scope>NUCLEOTIDE SEQUENCE [LARGE SCALE GENOMIC DNA]</scope>
</reference>
<dbReference type="InterPro" id="IPR007130">
    <property type="entry name" value="DAGAT"/>
</dbReference>
<dbReference type="CDD" id="cd07987">
    <property type="entry name" value="LPLAT_MGAT-like"/>
    <property type="match status" value="1"/>
</dbReference>
<gene>
    <name evidence="12" type="ORF">TeGR_g14780</name>
</gene>
<evidence type="ECO:0000256" key="11">
    <source>
        <dbReference type="RuleBase" id="RU367023"/>
    </source>
</evidence>
<dbReference type="PANTHER" id="PTHR12317:SF79">
    <property type="entry name" value="ACYLTRANSFERASE"/>
    <property type="match status" value="1"/>
</dbReference>
<evidence type="ECO:0000256" key="2">
    <source>
        <dbReference type="ARBA" id="ARBA00005420"/>
    </source>
</evidence>
<dbReference type="Pfam" id="PF03982">
    <property type="entry name" value="DAGAT"/>
    <property type="match status" value="1"/>
</dbReference>
<keyword evidence="10" id="KW-0012">Acyltransferase</keyword>